<sequence>MLKRFSEAESALEDALLTMNITAWLQQSMCGGANEKWAQSTEI</sequence>
<dbReference type="EMBL" id="ANFM02000068">
    <property type="protein sequence ID" value="EOD77177.1"/>
    <property type="molecule type" value="Genomic_DNA"/>
</dbReference>
<dbReference type="AlphaFoldDB" id="R1IIA7"/>
<dbReference type="Proteomes" id="UP000011223">
    <property type="component" value="Unassembled WGS sequence"/>
</dbReference>
<keyword evidence="2" id="KW-1185">Reference proteome</keyword>
<proteinExistence type="predicted"/>
<name>R1IIA7_9GAMM</name>
<gene>
    <name evidence="1" type="ORF">D515_04532</name>
</gene>
<evidence type="ECO:0000313" key="2">
    <source>
        <dbReference type="Proteomes" id="UP000011223"/>
    </source>
</evidence>
<comment type="caution">
    <text evidence="1">The sequence shown here is derived from an EMBL/GenBank/DDBJ whole genome shotgun (WGS) entry which is preliminary data.</text>
</comment>
<accession>R1IIA7</accession>
<protein>
    <submittedName>
        <fullName evidence="1">Uncharacterized protein</fullName>
    </submittedName>
</protein>
<evidence type="ECO:0000313" key="1">
    <source>
        <dbReference type="EMBL" id="EOD77177.1"/>
    </source>
</evidence>
<reference evidence="1 2" key="1">
    <citation type="journal article" date="2014" name="PLoS ONE">
        <title>Grimontia indica AK16(T), sp. nov., Isolated from a Seawater Sample Reports the Presence of Pathogenic Genes Similar to Vibrio Genus.</title>
        <authorList>
            <person name="Singh A."/>
            <person name="Vaidya B."/>
            <person name="Khatri I."/>
            <person name="Srinivas T.N."/>
            <person name="Subramanian S."/>
            <person name="Korpole S."/>
            <person name="Pinnaka A.K."/>
        </authorList>
    </citation>
    <scope>NUCLEOTIDE SEQUENCE [LARGE SCALE GENOMIC DNA]</scope>
    <source>
        <strain evidence="1 2">AK16</strain>
    </source>
</reference>
<organism evidence="1 2">
    <name type="scientific">Grimontia indica</name>
    <dbReference type="NCBI Taxonomy" id="1056512"/>
    <lineage>
        <taxon>Bacteria</taxon>
        <taxon>Pseudomonadati</taxon>
        <taxon>Pseudomonadota</taxon>
        <taxon>Gammaproteobacteria</taxon>
        <taxon>Vibrionales</taxon>
        <taxon>Vibrionaceae</taxon>
        <taxon>Grimontia</taxon>
    </lineage>
</organism>